<gene>
    <name evidence="1" type="ORF">SAMN04488006_0434</name>
</gene>
<accession>A0A1I6NR03</accession>
<dbReference type="RefSeq" id="WP_090222067.1">
    <property type="nucleotide sequence ID" value="NZ_FOZP01000001.1"/>
</dbReference>
<sequence>MFFIKPQIKLPALPIINIWLQKEYDLLQSEADVIEFIFKKQNEIEITNNVARIKAIEALINPLYSIITNKSYQSKISI</sequence>
<keyword evidence="2" id="KW-1185">Reference proteome</keyword>
<protein>
    <submittedName>
        <fullName evidence="1">Uncharacterized protein</fullName>
    </submittedName>
</protein>
<dbReference type="Proteomes" id="UP000199312">
    <property type="component" value="Unassembled WGS sequence"/>
</dbReference>
<dbReference type="EMBL" id="FOZP01000001">
    <property type="protein sequence ID" value="SFS30416.1"/>
    <property type="molecule type" value="Genomic_DNA"/>
</dbReference>
<proteinExistence type="predicted"/>
<reference evidence="2" key="1">
    <citation type="submission" date="2016-10" db="EMBL/GenBank/DDBJ databases">
        <authorList>
            <person name="Varghese N."/>
            <person name="Submissions S."/>
        </authorList>
    </citation>
    <scope>NUCLEOTIDE SEQUENCE [LARGE SCALE GENOMIC DNA]</scope>
    <source>
        <strain evidence="2">DSM 24450</strain>
    </source>
</reference>
<name>A0A1I6NR03_9FLAO</name>
<dbReference type="STRING" id="593133.SAMN04488006_0434"/>
<dbReference type="AlphaFoldDB" id="A0A1I6NR03"/>
<organism evidence="1 2">
    <name type="scientific">Lutibacter maritimus</name>
    <dbReference type="NCBI Taxonomy" id="593133"/>
    <lineage>
        <taxon>Bacteria</taxon>
        <taxon>Pseudomonadati</taxon>
        <taxon>Bacteroidota</taxon>
        <taxon>Flavobacteriia</taxon>
        <taxon>Flavobacteriales</taxon>
        <taxon>Flavobacteriaceae</taxon>
        <taxon>Lutibacter</taxon>
    </lineage>
</organism>
<evidence type="ECO:0000313" key="1">
    <source>
        <dbReference type="EMBL" id="SFS30416.1"/>
    </source>
</evidence>
<evidence type="ECO:0000313" key="2">
    <source>
        <dbReference type="Proteomes" id="UP000199312"/>
    </source>
</evidence>